<keyword evidence="2" id="KW-1185">Reference proteome</keyword>
<proteinExistence type="predicted"/>
<dbReference type="InterPro" id="IPR024420">
    <property type="entry name" value="TRAPP_III_complex_Trs85"/>
</dbReference>
<sequence>MSLTKCSGIFVVSSSHPEPLAMLHTLSNTQQQQQSQFPNKLPQWFSPNILKYYVLVHDMVEAEAAKYGP</sequence>
<dbReference type="PANTHER" id="PTHR12975:SF6">
    <property type="entry name" value="TRAFFICKING PROTEIN PARTICLE COMPLEX SUBUNIT 8"/>
    <property type="match status" value="1"/>
</dbReference>
<dbReference type="PANTHER" id="PTHR12975">
    <property type="entry name" value="TRANSPORT PROTEIN TRAPP"/>
    <property type="match status" value="1"/>
</dbReference>
<organism evidence="1 2">
    <name type="scientific">Dreissena polymorpha</name>
    <name type="common">Zebra mussel</name>
    <name type="synonym">Mytilus polymorpha</name>
    <dbReference type="NCBI Taxonomy" id="45954"/>
    <lineage>
        <taxon>Eukaryota</taxon>
        <taxon>Metazoa</taxon>
        <taxon>Spiralia</taxon>
        <taxon>Lophotrochozoa</taxon>
        <taxon>Mollusca</taxon>
        <taxon>Bivalvia</taxon>
        <taxon>Autobranchia</taxon>
        <taxon>Heteroconchia</taxon>
        <taxon>Euheterodonta</taxon>
        <taxon>Imparidentia</taxon>
        <taxon>Neoheterodontei</taxon>
        <taxon>Myida</taxon>
        <taxon>Dreissenoidea</taxon>
        <taxon>Dreissenidae</taxon>
        <taxon>Dreissena</taxon>
    </lineage>
</organism>
<evidence type="ECO:0000313" key="2">
    <source>
        <dbReference type="Proteomes" id="UP000828390"/>
    </source>
</evidence>
<gene>
    <name evidence="1" type="ORF">DPMN_174354</name>
</gene>
<dbReference type="Pfam" id="PF12739">
    <property type="entry name" value="TRAPPC-Trs85"/>
    <property type="match status" value="1"/>
</dbReference>
<reference evidence="1" key="2">
    <citation type="submission" date="2020-11" db="EMBL/GenBank/DDBJ databases">
        <authorList>
            <person name="McCartney M.A."/>
            <person name="Auch B."/>
            <person name="Kono T."/>
            <person name="Mallez S."/>
            <person name="Becker A."/>
            <person name="Gohl D.M."/>
            <person name="Silverstein K.A.T."/>
            <person name="Koren S."/>
            <person name="Bechman K.B."/>
            <person name="Herman A."/>
            <person name="Abrahante J.E."/>
            <person name="Garbe J."/>
        </authorList>
    </citation>
    <scope>NUCLEOTIDE SEQUENCE</scope>
    <source>
        <strain evidence="1">Duluth1</strain>
        <tissue evidence="1">Whole animal</tissue>
    </source>
</reference>
<accession>A0A9D4E654</accession>
<dbReference type="Proteomes" id="UP000828390">
    <property type="component" value="Unassembled WGS sequence"/>
</dbReference>
<comment type="caution">
    <text evidence="1">The sequence shown here is derived from an EMBL/GenBank/DDBJ whole genome shotgun (WGS) entry which is preliminary data.</text>
</comment>
<name>A0A9D4E654_DREPO</name>
<evidence type="ECO:0000313" key="1">
    <source>
        <dbReference type="EMBL" id="KAH3773006.1"/>
    </source>
</evidence>
<protein>
    <submittedName>
        <fullName evidence="1">Uncharacterized protein</fullName>
    </submittedName>
</protein>
<dbReference type="EMBL" id="JAIWYP010000009">
    <property type="protein sequence ID" value="KAH3773006.1"/>
    <property type="molecule type" value="Genomic_DNA"/>
</dbReference>
<dbReference type="GO" id="GO:1990072">
    <property type="term" value="C:TRAPPIII protein complex"/>
    <property type="evidence" value="ECO:0007669"/>
    <property type="project" value="TreeGrafter"/>
</dbReference>
<dbReference type="AlphaFoldDB" id="A0A9D4E654"/>
<reference evidence="1" key="1">
    <citation type="journal article" date="2019" name="bioRxiv">
        <title>The Genome of the Zebra Mussel, Dreissena polymorpha: A Resource for Invasive Species Research.</title>
        <authorList>
            <person name="McCartney M.A."/>
            <person name="Auch B."/>
            <person name="Kono T."/>
            <person name="Mallez S."/>
            <person name="Zhang Y."/>
            <person name="Obille A."/>
            <person name="Becker A."/>
            <person name="Abrahante J.E."/>
            <person name="Garbe J."/>
            <person name="Badalamenti J.P."/>
            <person name="Herman A."/>
            <person name="Mangelson H."/>
            <person name="Liachko I."/>
            <person name="Sullivan S."/>
            <person name="Sone E.D."/>
            <person name="Koren S."/>
            <person name="Silverstein K.A.T."/>
            <person name="Beckman K.B."/>
            <person name="Gohl D.M."/>
        </authorList>
    </citation>
    <scope>NUCLEOTIDE SEQUENCE</scope>
    <source>
        <strain evidence="1">Duluth1</strain>
        <tissue evidence="1">Whole animal</tissue>
    </source>
</reference>